<dbReference type="InterPro" id="IPR031424">
    <property type="entry name" value="QVR-like"/>
</dbReference>
<dbReference type="Proteomes" id="UP000092462">
    <property type="component" value="Unassembled WGS sequence"/>
</dbReference>
<dbReference type="EnsemblMetazoa" id="PPAI010511-RA">
    <property type="protein sequence ID" value="PPAI010511-PA"/>
    <property type="gene ID" value="PPAI010511"/>
</dbReference>
<proteinExistence type="predicted"/>
<dbReference type="GO" id="GO:0032222">
    <property type="term" value="P:regulation of synaptic transmission, cholinergic"/>
    <property type="evidence" value="ECO:0007669"/>
    <property type="project" value="InterPro"/>
</dbReference>
<dbReference type="InterPro" id="IPR045860">
    <property type="entry name" value="Snake_toxin-like_sf"/>
</dbReference>
<keyword evidence="4" id="KW-1185">Reference proteome</keyword>
<dbReference type="EMBL" id="AJVK01001722">
    <property type="status" value="NOT_ANNOTATED_CDS"/>
    <property type="molecule type" value="Genomic_DNA"/>
</dbReference>
<accession>A0A1B0DPS4</accession>
<keyword evidence="2" id="KW-0325">Glycoprotein</keyword>
<dbReference type="VEuPathDB" id="VectorBase:PPAI010511"/>
<dbReference type="Pfam" id="PF17064">
    <property type="entry name" value="QVR"/>
    <property type="match status" value="1"/>
</dbReference>
<keyword evidence="1" id="KW-0732">Signal</keyword>
<evidence type="ECO:0000256" key="1">
    <source>
        <dbReference type="ARBA" id="ARBA00022729"/>
    </source>
</evidence>
<protein>
    <recommendedName>
        <fullName evidence="5">Protein quiver</fullName>
    </recommendedName>
</protein>
<evidence type="ECO:0000313" key="3">
    <source>
        <dbReference type="EnsemblMetazoa" id="PPAI010511-PA"/>
    </source>
</evidence>
<dbReference type="GO" id="GO:0030431">
    <property type="term" value="P:sleep"/>
    <property type="evidence" value="ECO:0007669"/>
    <property type="project" value="InterPro"/>
</dbReference>
<dbReference type="AlphaFoldDB" id="A0A1B0DPS4"/>
<reference evidence="3" key="1">
    <citation type="submission" date="2022-08" db="UniProtKB">
        <authorList>
            <consortium name="EnsemblMetazoa"/>
        </authorList>
    </citation>
    <scope>IDENTIFICATION</scope>
    <source>
        <strain evidence="3">Israel</strain>
    </source>
</reference>
<name>A0A1B0DPS4_PHLPP</name>
<evidence type="ECO:0008006" key="5">
    <source>
        <dbReference type="Google" id="ProtNLM"/>
    </source>
</evidence>
<dbReference type="SUPFAM" id="SSF57302">
    <property type="entry name" value="Snake toxin-like"/>
    <property type="match status" value="1"/>
</dbReference>
<sequence>MDVSVSQIAAIALILVCFTPSAISDPIPQSSPTKGVDSIECYKCFSVLDPECFDDTRYDEFRVDYCPEKGKGKTYPDDKYECFKLTFYNPRYNGNHVFRGCAPVGTDDFLRREANCTIIDYATCTENFCNGLIDNSTD</sequence>
<evidence type="ECO:0000256" key="2">
    <source>
        <dbReference type="ARBA" id="ARBA00023180"/>
    </source>
</evidence>
<organism evidence="3 4">
    <name type="scientific">Phlebotomus papatasi</name>
    <name type="common">Sandfly</name>
    <dbReference type="NCBI Taxonomy" id="29031"/>
    <lineage>
        <taxon>Eukaryota</taxon>
        <taxon>Metazoa</taxon>
        <taxon>Ecdysozoa</taxon>
        <taxon>Arthropoda</taxon>
        <taxon>Hexapoda</taxon>
        <taxon>Insecta</taxon>
        <taxon>Pterygota</taxon>
        <taxon>Neoptera</taxon>
        <taxon>Endopterygota</taxon>
        <taxon>Diptera</taxon>
        <taxon>Nematocera</taxon>
        <taxon>Psychodoidea</taxon>
        <taxon>Psychodidae</taxon>
        <taxon>Phlebotomus</taxon>
        <taxon>Phlebotomus</taxon>
    </lineage>
</organism>
<evidence type="ECO:0000313" key="4">
    <source>
        <dbReference type="Proteomes" id="UP000092462"/>
    </source>
</evidence>